<feature type="region of interest" description="Disordered" evidence="12">
    <location>
        <begin position="79"/>
        <end position="112"/>
    </location>
</feature>
<dbReference type="Gene3D" id="3.30.160.570">
    <property type="entry name" value="Ncd80 complex, Spc24 subunit"/>
    <property type="match status" value="1"/>
</dbReference>
<feature type="compositionally biased region" description="Low complexity" evidence="12">
    <location>
        <begin position="30"/>
        <end position="40"/>
    </location>
</feature>
<evidence type="ECO:0000256" key="11">
    <source>
        <dbReference type="ARBA" id="ARBA00023328"/>
    </source>
</evidence>
<evidence type="ECO:0000256" key="3">
    <source>
        <dbReference type="ARBA" id="ARBA00007804"/>
    </source>
</evidence>
<evidence type="ECO:0008006" key="15">
    <source>
        <dbReference type="Google" id="ProtNLM"/>
    </source>
</evidence>
<dbReference type="GO" id="GO:0031262">
    <property type="term" value="C:Ndc80 complex"/>
    <property type="evidence" value="ECO:0007669"/>
    <property type="project" value="TreeGrafter"/>
</dbReference>
<evidence type="ECO:0000256" key="7">
    <source>
        <dbReference type="ARBA" id="ARBA00022838"/>
    </source>
</evidence>
<evidence type="ECO:0000256" key="1">
    <source>
        <dbReference type="ARBA" id="ARBA00004123"/>
    </source>
</evidence>
<comment type="subcellular location">
    <subcellularLocation>
        <location evidence="2">Chromosome</location>
        <location evidence="2">Centromere</location>
        <location evidence="2">Kinetochore</location>
    </subcellularLocation>
    <subcellularLocation>
        <location evidence="1">Nucleus</location>
    </subcellularLocation>
</comment>
<comment type="similarity">
    <text evidence="3">Belongs to the SPC24 family.</text>
</comment>
<dbReference type="PANTHER" id="PTHR22142">
    <property type="match status" value="1"/>
</dbReference>
<dbReference type="Proteomes" id="UP001301350">
    <property type="component" value="Unassembled WGS sequence"/>
</dbReference>
<evidence type="ECO:0000256" key="6">
    <source>
        <dbReference type="ARBA" id="ARBA00022776"/>
    </source>
</evidence>
<evidence type="ECO:0000256" key="4">
    <source>
        <dbReference type="ARBA" id="ARBA00022454"/>
    </source>
</evidence>
<sequence length="306" mass="33703">MLAVNCPYYRSRDFQIGHAPLPNAAPAPPCSARSAAFRSPPAHRPTAPCLAIPMSTDTATPVPRYRPYVAAFHDSTPQAMATLAPTPPRRTAGGVRSAGEDHTRAAASTSAADAERMETVELISELAAVFRSTEDVELIDALAALDAQVRQTGEQRSAALKQTLRALSTRVEQARERATPTEPEDAHAQRLEGREREKQQVIAQIMTAEENTRALEGQLRELSAEDTEVRSALELHNHSVRTDIPSLKHALSLYVTISNIRWNYRCDGTQVQGYVARERDNDVLPFRFAHGDPVQVADRLWSLIEP</sequence>
<organism evidence="13 14">
    <name type="scientific">Cyanidium caldarium</name>
    <name type="common">Red alga</name>
    <dbReference type="NCBI Taxonomy" id="2771"/>
    <lineage>
        <taxon>Eukaryota</taxon>
        <taxon>Rhodophyta</taxon>
        <taxon>Bangiophyceae</taxon>
        <taxon>Cyanidiales</taxon>
        <taxon>Cyanidiaceae</taxon>
        <taxon>Cyanidium</taxon>
    </lineage>
</organism>
<keyword evidence="8" id="KW-0175">Coiled coil</keyword>
<dbReference type="PANTHER" id="PTHR22142:SF2">
    <property type="entry name" value="KINETOCHORE PROTEIN SPC24"/>
    <property type="match status" value="1"/>
</dbReference>
<feature type="region of interest" description="Disordered" evidence="12">
    <location>
        <begin position="173"/>
        <end position="196"/>
    </location>
</feature>
<evidence type="ECO:0000313" key="14">
    <source>
        <dbReference type="Proteomes" id="UP001301350"/>
    </source>
</evidence>
<dbReference type="GO" id="GO:0008017">
    <property type="term" value="F:microtubule binding"/>
    <property type="evidence" value="ECO:0007669"/>
    <property type="project" value="TreeGrafter"/>
</dbReference>
<keyword evidence="5" id="KW-0132">Cell division</keyword>
<evidence type="ECO:0000256" key="9">
    <source>
        <dbReference type="ARBA" id="ARBA00023242"/>
    </source>
</evidence>
<dbReference type="GO" id="GO:0005634">
    <property type="term" value="C:nucleus"/>
    <property type="evidence" value="ECO:0007669"/>
    <property type="project" value="UniProtKB-SubCell"/>
</dbReference>
<keyword evidence="7" id="KW-0995">Kinetochore</keyword>
<dbReference type="EMBL" id="JANCYW010000012">
    <property type="protein sequence ID" value="KAK4537318.1"/>
    <property type="molecule type" value="Genomic_DNA"/>
</dbReference>
<dbReference type="GO" id="GO:0051301">
    <property type="term" value="P:cell division"/>
    <property type="evidence" value="ECO:0007669"/>
    <property type="project" value="UniProtKB-KW"/>
</dbReference>
<name>A0AAV9IZV8_CYACA</name>
<keyword evidence="14" id="KW-1185">Reference proteome</keyword>
<comment type="caution">
    <text evidence="13">The sequence shown here is derived from an EMBL/GenBank/DDBJ whole genome shotgun (WGS) entry which is preliminary data.</text>
</comment>
<protein>
    <recommendedName>
        <fullName evidence="15">Kinetochore protein Spc24</fullName>
    </recommendedName>
</protein>
<evidence type="ECO:0000256" key="5">
    <source>
        <dbReference type="ARBA" id="ARBA00022618"/>
    </source>
</evidence>
<dbReference type="GO" id="GO:0007059">
    <property type="term" value="P:chromosome segregation"/>
    <property type="evidence" value="ECO:0007669"/>
    <property type="project" value="TreeGrafter"/>
</dbReference>
<keyword evidence="4" id="KW-0158">Chromosome</keyword>
<evidence type="ECO:0000256" key="2">
    <source>
        <dbReference type="ARBA" id="ARBA00004629"/>
    </source>
</evidence>
<dbReference type="InterPro" id="IPR013252">
    <property type="entry name" value="Ndc80_Spc24"/>
</dbReference>
<evidence type="ECO:0000313" key="13">
    <source>
        <dbReference type="EMBL" id="KAK4537318.1"/>
    </source>
</evidence>
<keyword evidence="10" id="KW-0131">Cell cycle</keyword>
<proteinExistence type="inferred from homology"/>
<keyword evidence="6" id="KW-0498">Mitosis</keyword>
<evidence type="ECO:0000256" key="10">
    <source>
        <dbReference type="ARBA" id="ARBA00023306"/>
    </source>
</evidence>
<feature type="region of interest" description="Disordered" evidence="12">
    <location>
        <begin position="25"/>
        <end position="49"/>
    </location>
</feature>
<accession>A0AAV9IZV8</accession>
<gene>
    <name evidence="13" type="ORF">CDCA_CDCA12G3343</name>
</gene>
<evidence type="ECO:0000256" key="12">
    <source>
        <dbReference type="SAM" id="MobiDB-lite"/>
    </source>
</evidence>
<keyword evidence="11" id="KW-0137">Centromere</keyword>
<evidence type="ECO:0000256" key="8">
    <source>
        <dbReference type="ARBA" id="ARBA00023054"/>
    </source>
</evidence>
<dbReference type="AlphaFoldDB" id="A0AAV9IZV8"/>
<reference evidence="13 14" key="1">
    <citation type="submission" date="2022-07" db="EMBL/GenBank/DDBJ databases">
        <title>Genome-wide signatures of adaptation to extreme environments.</title>
        <authorList>
            <person name="Cho C.H."/>
            <person name="Yoon H.S."/>
        </authorList>
    </citation>
    <scope>NUCLEOTIDE SEQUENCE [LARGE SCALE GENOMIC DNA]</scope>
    <source>
        <strain evidence="13 14">DBV 063 E5</strain>
    </source>
</reference>
<keyword evidence="9" id="KW-0539">Nucleus</keyword>